<feature type="transmembrane region" description="Helical" evidence="1">
    <location>
        <begin position="106"/>
        <end position="124"/>
    </location>
</feature>
<name>A0ABM8W4K4_GIGMA</name>
<keyword evidence="1" id="KW-1133">Transmembrane helix</keyword>
<proteinExistence type="predicted"/>
<evidence type="ECO:0000313" key="3">
    <source>
        <dbReference type="Proteomes" id="UP000789901"/>
    </source>
</evidence>
<dbReference type="Proteomes" id="UP000789901">
    <property type="component" value="Unassembled WGS sequence"/>
</dbReference>
<comment type="caution">
    <text evidence="2">The sequence shown here is derived from an EMBL/GenBank/DDBJ whole genome shotgun (WGS) entry which is preliminary data.</text>
</comment>
<keyword evidence="1" id="KW-0472">Membrane</keyword>
<evidence type="ECO:0000256" key="1">
    <source>
        <dbReference type="SAM" id="Phobius"/>
    </source>
</evidence>
<accession>A0ABM8W4K4</accession>
<reference evidence="2 3" key="1">
    <citation type="submission" date="2021-06" db="EMBL/GenBank/DDBJ databases">
        <authorList>
            <person name="Kallberg Y."/>
            <person name="Tangrot J."/>
            <person name="Rosling A."/>
        </authorList>
    </citation>
    <scope>NUCLEOTIDE SEQUENCE [LARGE SCALE GENOMIC DNA]</scope>
    <source>
        <strain evidence="2 3">120-4 pot B 10/14</strain>
    </source>
</reference>
<sequence>MYASPIHDSPSLDSNSLEFYEAEAQNFLNAQDSNDSNNASEFVIFNKNSFIVTLKKFNTDFVAVAKFDASIVSRGVMCPFIINAFVVSVGVGLIAALAASSLPLTIGTYTLAGPALGFAVAYATQSINALADLIIRTACYNESLKK</sequence>
<keyword evidence="1" id="KW-0812">Transmembrane</keyword>
<dbReference type="EMBL" id="CAJVQB010001157">
    <property type="protein sequence ID" value="CAG8523325.1"/>
    <property type="molecule type" value="Genomic_DNA"/>
</dbReference>
<evidence type="ECO:0000313" key="2">
    <source>
        <dbReference type="EMBL" id="CAG8523325.1"/>
    </source>
</evidence>
<gene>
    <name evidence="2" type="ORF">GMARGA_LOCUS3267</name>
</gene>
<organism evidence="2 3">
    <name type="scientific">Gigaspora margarita</name>
    <dbReference type="NCBI Taxonomy" id="4874"/>
    <lineage>
        <taxon>Eukaryota</taxon>
        <taxon>Fungi</taxon>
        <taxon>Fungi incertae sedis</taxon>
        <taxon>Mucoromycota</taxon>
        <taxon>Glomeromycotina</taxon>
        <taxon>Glomeromycetes</taxon>
        <taxon>Diversisporales</taxon>
        <taxon>Gigasporaceae</taxon>
        <taxon>Gigaspora</taxon>
    </lineage>
</organism>
<protein>
    <submittedName>
        <fullName evidence="2">26329_t:CDS:1</fullName>
    </submittedName>
</protein>
<keyword evidence="3" id="KW-1185">Reference proteome</keyword>
<feature type="transmembrane region" description="Helical" evidence="1">
    <location>
        <begin position="80"/>
        <end position="100"/>
    </location>
</feature>